<dbReference type="Proteomes" id="UP000241890">
    <property type="component" value="Unassembled WGS sequence"/>
</dbReference>
<gene>
    <name evidence="3" type="ORF">FCC1311_065392</name>
</gene>
<accession>A0A2R5GHG1</accession>
<name>A0A2R5GHG1_9STRA</name>
<dbReference type="InParanoid" id="A0A2R5GHG1"/>
<comment type="caution">
    <text evidence="3">The sequence shown here is derived from an EMBL/GenBank/DDBJ whole genome shotgun (WGS) entry which is preliminary data.</text>
</comment>
<sequence>MAATSDSGKALLRKAYDDQGYAPGWGGANRSAEVIATATAYDASAPVATAANPWGDVVVAEVSPDAPSSGYSAPPPAYEAPPPAYEAPPPAYGAPVSQGYASSSETYGYNANGSGSVGPQTIARYNEVTDQAQALSFVEGEIRATSAAISKNTESLDKLNRKLHKARKDLPKAEARLNRNANPHFFHYMQINRSDKVQRLEKLVNDIKSSEEQWVGEKHSTEQSLAAAQKELKRLRQLEGQRTQLLAERTQIYDQVVASVPPTLRLRQIETNITAQKSNLAEEQSLLSQVNEVLAIVQQAQRLYGQSMEMLDQAQRMNNTAQFSNLLGAGRGGGGLEFYETANQFQRDRLINDSQRPAEQAYQLISRAWQMFPQEVRRRYPAMSAQIGQVPLPRLRSAHFGNTLAAGMVFGDIGDAINNGMATGKIRENLGIVQRCVQIVDQQLALVVALRNTIQTDVDKMTSNMNTLSSQRAAERDDIFQTTCAQITSGASGGYNGYNNYM</sequence>
<feature type="coiled-coil region" evidence="1">
    <location>
        <begin position="149"/>
        <end position="286"/>
    </location>
</feature>
<evidence type="ECO:0000313" key="4">
    <source>
        <dbReference type="Proteomes" id="UP000241890"/>
    </source>
</evidence>
<dbReference type="AlphaFoldDB" id="A0A2R5GHG1"/>
<organism evidence="3 4">
    <name type="scientific">Hondaea fermentalgiana</name>
    <dbReference type="NCBI Taxonomy" id="2315210"/>
    <lineage>
        <taxon>Eukaryota</taxon>
        <taxon>Sar</taxon>
        <taxon>Stramenopiles</taxon>
        <taxon>Bigyra</taxon>
        <taxon>Labyrinthulomycetes</taxon>
        <taxon>Thraustochytrida</taxon>
        <taxon>Thraustochytriidae</taxon>
        <taxon>Hondaea</taxon>
    </lineage>
</organism>
<evidence type="ECO:0000256" key="1">
    <source>
        <dbReference type="SAM" id="Coils"/>
    </source>
</evidence>
<feature type="compositionally biased region" description="Low complexity" evidence="2">
    <location>
        <begin position="63"/>
        <end position="72"/>
    </location>
</feature>
<feature type="region of interest" description="Disordered" evidence="2">
    <location>
        <begin position="63"/>
        <end position="84"/>
    </location>
</feature>
<keyword evidence="4" id="KW-1185">Reference proteome</keyword>
<evidence type="ECO:0000256" key="2">
    <source>
        <dbReference type="SAM" id="MobiDB-lite"/>
    </source>
</evidence>
<feature type="compositionally biased region" description="Pro residues" evidence="2">
    <location>
        <begin position="73"/>
        <end position="84"/>
    </location>
</feature>
<dbReference type="EMBL" id="BEYU01000074">
    <property type="protein sequence ID" value="GBG30320.1"/>
    <property type="molecule type" value="Genomic_DNA"/>
</dbReference>
<protein>
    <submittedName>
        <fullName evidence="3">Uncharacterized protein</fullName>
    </submittedName>
</protein>
<keyword evidence="1" id="KW-0175">Coiled coil</keyword>
<proteinExistence type="predicted"/>
<reference evidence="3 4" key="1">
    <citation type="submission" date="2017-12" db="EMBL/GenBank/DDBJ databases">
        <title>Sequencing, de novo assembly and annotation of complete genome of a new Thraustochytrid species, strain FCC1311.</title>
        <authorList>
            <person name="Sedici K."/>
            <person name="Godart F."/>
            <person name="Aiese Cigliano R."/>
            <person name="Sanseverino W."/>
            <person name="Barakat M."/>
            <person name="Ortet P."/>
            <person name="Marechal E."/>
            <person name="Cagnac O."/>
            <person name="Amato A."/>
        </authorList>
    </citation>
    <scope>NUCLEOTIDE SEQUENCE [LARGE SCALE GENOMIC DNA]</scope>
</reference>
<evidence type="ECO:0000313" key="3">
    <source>
        <dbReference type="EMBL" id="GBG30320.1"/>
    </source>
</evidence>